<evidence type="ECO:0000313" key="1">
    <source>
        <dbReference type="EMBL" id="SKC86289.1"/>
    </source>
</evidence>
<dbReference type="AlphaFoldDB" id="A0A1T5MEH9"/>
<dbReference type="EMBL" id="FUZT01000014">
    <property type="protein sequence ID" value="SKC86289.1"/>
    <property type="molecule type" value="Genomic_DNA"/>
</dbReference>
<evidence type="ECO:0008006" key="3">
    <source>
        <dbReference type="Google" id="ProtNLM"/>
    </source>
</evidence>
<dbReference type="Pfam" id="PF22010">
    <property type="entry name" value="OrtA"/>
    <property type="match status" value="1"/>
</dbReference>
<reference evidence="1 2" key="1">
    <citation type="submission" date="2017-02" db="EMBL/GenBank/DDBJ databases">
        <authorList>
            <person name="Peterson S.W."/>
        </authorList>
    </citation>
    <scope>NUCLEOTIDE SEQUENCE [LARGE SCALE GENOMIC DNA]</scope>
    <source>
        <strain evidence="1 2">M1</strain>
    </source>
</reference>
<dbReference type="OrthoDB" id="3712030at2"/>
<dbReference type="NCBIfam" id="NF040739">
    <property type="entry name" value="ornith_OrtA"/>
    <property type="match status" value="1"/>
</dbReference>
<dbReference type="RefSeq" id="WP_079494876.1">
    <property type="nucleotide sequence ID" value="NZ_FUZT01000014.1"/>
</dbReference>
<name>A0A1T5MEH9_9FIRM</name>
<organism evidence="1 2">
    <name type="scientific">Maledivibacter halophilus</name>
    <dbReference type="NCBI Taxonomy" id="36842"/>
    <lineage>
        <taxon>Bacteria</taxon>
        <taxon>Bacillati</taxon>
        <taxon>Bacillota</taxon>
        <taxon>Clostridia</taxon>
        <taxon>Peptostreptococcales</taxon>
        <taxon>Caminicellaceae</taxon>
        <taxon>Maledivibacter</taxon>
    </lineage>
</organism>
<accession>A0A1T5MEH9</accession>
<dbReference type="InterPro" id="IPR047755">
    <property type="entry name" value="OrtA"/>
</dbReference>
<keyword evidence="2" id="KW-1185">Reference proteome</keyword>
<evidence type="ECO:0000313" key="2">
    <source>
        <dbReference type="Proteomes" id="UP000190285"/>
    </source>
</evidence>
<dbReference type="STRING" id="36842.SAMN02194393_04506"/>
<sequence length="100" mass="11165">MKKAIKGSWVEIENIVLSDKARAPQVPEDTKETPLKMWTRGVLINDEAQIGETVKVSTLSERIAEGKLVDIKPRYAHDFGYPVMELIETGLTLKKDLGGK</sequence>
<protein>
    <recommendedName>
        <fullName evidence="3">2-amino-4-ketopentanoate thiolase alpha subunit</fullName>
    </recommendedName>
</protein>
<proteinExistence type="predicted"/>
<gene>
    <name evidence="1" type="ORF">SAMN02194393_04506</name>
</gene>
<dbReference type="Proteomes" id="UP000190285">
    <property type="component" value="Unassembled WGS sequence"/>
</dbReference>